<feature type="transmembrane region" description="Helical" evidence="5">
    <location>
        <begin position="46"/>
        <end position="68"/>
    </location>
</feature>
<gene>
    <name evidence="7" type="ORF">G6N77_04960</name>
</gene>
<dbReference type="Proteomes" id="UP000479226">
    <property type="component" value="Unassembled WGS sequence"/>
</dbReference>
<evidence type="ECO:0000256" key="3">
    <source>
        <dbReference type="ARBA" id="ARBA00022989"/>
    </source>
</evidence>
<evidence type="ECO:0000256" key="1">
    <source>
        <dbReference type="ARBA" id="ARBA00004370"/>
    </source>
</evidence>
<evidence type="ECO:0000256" key="2">
    <source>
        <dbReference type="ARBA" id="ARBA00022692"/>
    </source>
</evidence>
<feature type="domain" description="TMEM205-like" evidence="6">
    <location>
        <begin position="13"/>
        <end position="104"/>
    </location>
</feature>
<proteinExistence type="predicted"/>
<evidence type="ECO:0000313" key="7">
    <source>
        <dbReference type="EMBL" id="NGN82816.1"/>
    </source>
</evidence>
<dbReference type="RefSeq" id="WP_165180910.1">
    <property type="nucleotide sequence ID" value="NZ_JAAKZI010000005.1"/>
</dbReference>
<evidence type="ECO:0000256" key="4">
    <source>
        <dbReference type="ARBA" id="ARBA00023136"/>
    </source>
</evidence>
<keyword evidence="8" id="KW-1185">Reference proteome</keyword>
<name>A0ABX0D856_9MICC</name>
<organism evidence="7 8">
    <name type="scientific">Arthrobacter silviterrae</name>
    <dbReference type="NCBI Taxonomy" id="2026658"/>
    <lineage>
        <taxon>Bacteria</taxon>
        <taxon>Bacillati</taxon>
        <taxon>Actinomycetota</taxon>
        <taxon>Actinomycetes</taxon>
        <taxon>Micrococcales</taxon>
        <taxon>Micrococcaceae</taxon>
        <taxon>Arthrobacter</taxon>
    </lineage>
</organism>
<accession>A0ABX0D856</accession>
<dbReference type="InterPro" id="IPR025423">
    <property type="entry name" value="TMEM205-like"/>
</dbReference>
<comment type="subcellular location">
    <subcellularLocation>
        <location evidence="1">Membrane</location>
    </subcellularLocation>
</comment>
<reference evidence="7 8" key="1">
    <citation type="submission" date="2020-02" db="EMBL/GenBank/DDBJ databases">
        <title>Genome sequence of the type strain DSM 27180 of Arthrobacter silviterrae.</title>
        <authorList>
            <person name="Gao J."/>
            <person name="Sun J."/>
        </authorList>
    </citation>
    <scope>NUCLEOTIDE SEQUENCE [LARGE SCALE GENOMIC DNA]</scope>
    <source>
        <strain evidence="7 8">DSM 27180</strain>
    </source>
</reference>
<keyword evidence="4 5" id="KW-0472">Membrane</keyword>
<evidence type="ECO:0000259" key="6">
    <source>
        <dbReference type="Pfam" id="PF13664"/>
    </source>
</evidence>
<feature type="transmembrane region" description="Helical" evidence="5">
    <location>
        <begin position="6"/>
        <end position="25"/>
    </location>
</feature>
<dbReference type="EMBL" id="JAAKZI010000005">
    <property type="protein sequence ID" value="NGN82816.1"/>
    <property type="molecule type" value="Genomic_DNA"/>
</dbReference>
<keyword evidence="2 5" id="KW-0812">Transmembrane</keyword>
<dbReference type="Pfam" id="PF13664">
    <property type="entry name" value="DUF4149"/>
    <property type="match status" value="1"/>
</dbReference>
<protein>
    <submittedName>
        <fullName evidence="7">DUF4149 domain-containing protein</fullName>
    </submittedName>
</protein>
<comment type="caution">
    <text evidence="7">The sequence shown here is derived from an EMBL/GenBank/DDBJ whole genome shotgun (WGS) entry which is preliminary data.</text>
</comment>
<feature type="transmembrane region" description="Helical" evidence="5">
    <location>
        <begin position="74"/>
        <end position="95"/>
    </location>
</feature>
<sequence length="156" mass="16357">MFALVLLTMLPFIWFGMVVAISFIETPLKFRAPGMTHALGVGIGRIVFKVLNSVEAVVAAVILLTWILQPALVSPPAGLLLGLAMAALALQVLVLRPSMAKRTKALSETALKHDGGTAVRAKVGTNTHIAYITSEALKVLALPVAGILVVLAVAAR</sequence>
<feature type="transmembrane region" description="Helical" evidence="5">
    <location>
        <begin position="136"/>
        <end position="155"/>
    </location>
</feature>
<evidence type="ECO:0000313" key="8">
    <source>
        <dbReference type="Proteomes" id="UP000479226"/>
    </source>
</evidence>
<keyword evidence="3 5" id="KW-1133">Transmembrane helix</keyword>
<evidence type="ECO:0000256" key="5">
    <source>
        <dbReference type="SAM" id="Phobius"/>
    </source>
</evidence>